<proteinExistence type="evidence at transcript level"/>
<reference evidence="2" key="1">
    <citation type="submission" date="2009-08" db="EMBL/GenBank/DDBJ databases">
        <authorList>
            <person name="Cheung F."/>
            <person name="Xiao Y."/>
            <person name="Chan A."/>
            <person name="Moskal W."/>
            <person name="Town C.D."/>
        </authorList>
    </citation>
    <scope>NUCLEOTIDE SEQUENCE</scope>
</reference>
<sequence>MRMALEKQTMQLAWSRRRALGIPGPLQHRIRLSQPRMLLPHLMMSPHRHRMTKDKFQAKRRRRFKQLVSR</sequence>
<evidence type="ECO:0000256" key="1">
    <source>
        <dbReference type="SAM" id="MobiDB-lite"/>
    </source>
</evidence>
<organism evidence="2">
    <name type="scientific">Glycine max</name>
    <name type="common">Soybean</name>
    <name type="synonym">Glycine hispida</name>
    <dbReference type="NCBI Taxonomy" id="3847"/>
    <lineage>
        <taxon>Eukaryota</taxon>
        <taxon>Viridiplantae</taxon>
        <taxon>Streptophyta</taxon>
        <taxon>Embryophyta</taxon>
        <taxon>Tracheophyta</taxon>
        <taxon>Spermatophyta</taxon>
        <taxon>Magnoliopsida</taxon>
        <taxon>eudicotyledons</taxon>
        <taxon>Gunneridae</taxon>
        <taxon>Pentapetalae</taxon>
        <taxon>rosids</taxon>
        <taxon>fabids</taxon>
        <taxon>Fabales</taxon>
        <taxon>Fabaceae</taxon>
        <taxon>Papilionoideae</taxon>
        <taxon>50 kb inversion clade</taxon>
        <taxon>NPAAA clade</taxon>
        <taxon>indigoferoid/millettioid clade</taxon>
        <taxon>Phaseoleae</taxon>
        <taxon>Glycine</taxon>
        <taxon>Glycine subgen. Soja</taxon>
    </lineage>
</organism>
<feature type="region of interest" description="Disordered" evidence="1">
    <location>
        <begin position="47"/>
        <end position="70"/>
    </location>
</feature>
<dbReference type="EMBL" id="BT091286">
    <property type="protein sequence ID" value="ACU15419.1"/>
    <property type="molecule type" value="mRNA"/>
</dbReference>
<dbReference type="AlphaFoldDB" id="C6T1I0"/>
<evidence type="ECO:0000313" key="2">
    <source>
        <dbReference type="EMBL" id="ACU15419.1"/>
    </source>
</evidence>
<accession>C6T1I0</accession>
<protein>
    <submittedName>
        <fullName evidence="2">Uncharacterized protein</fullName>
    </submittedName>
</protein>
<name>C6T1I0_SOYBN</name>